<dbReference type="PROSITE" id="PS50127">
    <property type="entry name" value="UBC_2"/>
    <property type="match status" value="1"/>
</dbReference>
<proteinExistence type="predicted"/>
<feature type="compositionally biased region" description="Polar residues" evidence="1">
    <location>
        <begin position="53"/>
        <end position="63"/>
    </location>
</feature>
<accession>A0AAD2JK37</accession>
<dbReference type="SMART" id="SM00212">
    <property type="entry name" value="UBCc"/>
    <property type="match status" value="1"/>
</dbReference>
<dbReference type="Pfam" id="PF00179">
    <property type="entry name" value="UQ_con"/>
    <property type="match status" value="1"/>
</dbReference>
<evidence type="ECO:0000313" key="4">
    <source>
        <dbReference type="Proteomes" id="UP001295423"/>
    </source>
</evidence>
<sequence>MKRVYGLIGVSALFLRQDAVASSGFNKPSASISLPFDAKGDVEISHNEATIEKPTNSSISSPLSEDPLDLIKPEKRSKKETAEKKKPTTSKTAQSSGSSSSSSKSSSTLRRIKKEYEDAVNMGICYDWAKQKLVKQKKGATVNDQEYRKLICVGPLVSNLRHWHFSFRGCGIYERGIYHGRIILPKDYPASPPRVQLWTPSGRFVPQHDICLSASSYHPESWTPRWTILAIIQALRLHMLTNPQEIGGKLSSLNETLDYAKESLKWWAKFNAGKHEIEINHEILLQQEVLSFPEPDGETRVDESTNNVPVGETTKTDIEAVEIELEKEPTSPQAFEPKSSKRSQSKKKNRKSKKQGERGSAVIHETARMNELATSNPVLALLSKVIGSPFRIALFSLLLFFWVVSSSTT</sequence>
<dbReference type="InterPro" id="IPR016135">
    <property type="entry name" value="UBQ-conjugating_enzyme/RWD"/>
</dbReference>
<dbReference type="InterPro" id="IPR050113">
    <property type="entry name" value="Ub_conjugating_enzyme"/>
</dbReference>
<gene>
    <name evidence="3" type="ORF">CYCCA115_LOCUS17224</name>
</gene>
<dbReference type="EMBL" id="CAKOGP040001980">
    <property type="protein sequence ID" value="CAJ1958534.1"/>
    <property type="molecule type" value="Genomic_DNA"/>
</dbReference>
<feature type="compositionally biased region" description="Basic and acidic residues" evidence="1">
    <location>
        <begin position="69"/>
        <end position="86"/>
    </location>
</feature>
<feature type="compositionally biased region" description="Low complexity" evidence="1">
    <location>
        <begin position="89"/>
        <end position="108"/>
    </location>
</feature>
<dbReference type="Proteomes" id="UP001295423">
    <property type="component" value="Unassembled WGS sequence"/>
</dbReference>
<feature type="region of interest" description="Disordered" evidence="1">
    <location>
        <begin position="48"/>
        <end position="109"/>
    </location>
</feature>
<evidence type="ECO:0000256" key="1">
    <source>
        <dbReference type="SAM" id="MobiDB-lite"/>
    </source>
</evidence>
<feature type="compositionally biased region" description="Basic and acidic residues" evidence="1">
    <location>
        <begin position="314"/>
        <end position="329"/>
    </location>
</feature>
<keyword evidence="4" id="KW-1185">Reference proteome</keyword>
<feature type="compositionally biased region" description="Basic residues" evidence="1">
    <location>
        <begin position="340"/>
        <end position="353"/>
    </location>
</feature>
<feature type="domain" description="UBC core" evidence="2">
    <location>
        <begin position="107"/>
        <end position="277"/>
    </location>
</feature>
<comment type="caution">
    <text evidence="3">The sequence shown here is derived from an EMBL/GenBank/DDBJ whole genome shotgun (WGS) entry which is preliminary data.</text>
</comment>
<dbReference type="Gene3D" id="3.10.110.10">
    <property type="entry name" value="Ubiquitin Conjugating Enzyme"/>
    <property type="match status" value="1"/>
</dbReference>
<reference evidence="3" key="1">
    <citation type="submission" date="2023-08" db="EMBL/GenBank/DDBJ databases">
        <authorList>
            <person name="Audoor S."/>
            <person name="Bilcke G."/>
        </authorList>
    </citation>
    <scope>NUCLEOTIDE SEQUENCE</scope>
</reference>
<dbReference type="AlphaFoldDB" id="A0AAD2JK37"/>
<evidence type="ECO:0000259" key="2">
    <source>
        <dbReference type="PROSITE" id="PS50127"/>
    </source>
</evidence>
<dbReference type="SUPFAM" id="SSF54495">
    <property type="entry name" value="UBC-like"/>
    <property type="match status" value="1"/>
</dbReference>
<feature type="region of interest" description="Disordered" evidence="1">
    <location>
        <begin position="294"/>
        <end position="364"/>
    </location>
</feature>
<dbReference type="InterPro" id="IPR000608">
    <property type="entry name" value="UBC"/>
</dbReference>
<dbReference type="PANTHER" id="PTHR24067">
    <property type="entry name" value="UBIQUITIN-CONJUGATING ENZYME E2"/>
    <property type="match status" value="1"/>
</dbReference>
<name>A0AAD2JK37_9STRA</name>
<organism evidence="3 4">
    <name type="scientific">Cylindrotheca closterium</name>
    <dbReference type="NCBI Taxonomy" id="2856"/>
    <lineage>
        <taxon>Eukaryota</taxon>
        <taxon>Sar</taxon>
        <taxon>Stramenopiles</taxon>
        <taxon>Ochrophyta</taxon>
        <taxon>Bacillariophyta</taxon>
        <taxon>Bacillariophyceae</taxon>
        <taxon>Bacillariophycidae</taxon>
        <taxon>Bacillariales</taxon>
        <taxon>Bacillariaceae</taxon>
        <taxon>Cylindrotheca</taxon>
    </lineage>
</organism>
<protein>
    <recommendedName>
        <fullName evidence="2">UBC core domain-containing protein</fullName>
    </recommendedName>
</protein>
<evidence type="ECO:0000313" key="3">
    <source>
        <dbReference type="EMBL" id="CAJ1958534.1"/>
    </source>
</evidence>